<organism evidence="1 2">
    <name type="scientific">Hymenobacter volaticus</name>
    <dbReference type="NCBI Taxonomy" id="2932254"/>
    <lineage>
        <taxon>Bacteria</taxon>
        <taxon>Pseudomonadati</taxon>
        <taxon>Bacteroidota</taxon>
        <taxon>Cytophagia</taxon>
        <taxon>Cytophagales</taxon>
        <taxon>Hymenobacteraceae</taxon>
        <taxon>Hymenobacter</taxon>
    </lineage>
</organism>
<dbReference type="Proteomes" id="UP000830401">
    <property type="component" value="Chromosome"/>
</dbReference>
<gene>
    <name evidence="1" type="ORF">MUN86_11990</name>
</gene>
<protein>
    <submittedName>
        <fullName evidence="1">Uncharacterized protein</fullName>
    </submittedName>
</protein>
<reference evidence="1" key="1">
    <citation type="submission" date="2022-04" db="EMBL/GenBank/DDBJ databases">
        <title>Hymenobacter sp. isolated from the air.</title>
        <authorList>
            <person name="Won M."/>
            <person name="Lee C.-M."/>
            <person name="Woen H.-Y."/>
            <person name="Kwon S.-W."/>
        </authorList>
    </citation>
    <scope>NUCLEOTIDE SEQUENCE</scope>
    <source>
        <strain evidence="1">5420S-77</strain>
    </source>
</reference>
<keyword evidence="2" id="KW-1185">Reference proteome</keyword>
<dbReference type="RefSeq" id="WP_245118037.1">
    <property type="nucleotide sequence ID" value="NZ_CP095061.1"/>
</dbReference>
<evidence type="ECO:0000313" key="1">
    <source>
        <dbReference type="EMBL" id="UOQ64317.1"/>
    </source>
</evidence>
<name>A0ABY4G0C2_9BACT</name>
<sequence length="63" mass="7213">MEPEEEFLDNAVTMTYFARQEIQQFLAWTNSNGPYGQAAAALLLKLDGLTSELKALKRQYEEE</sequence>
<proteinExistence type="predicted"/>
<dbReference type="EMBL" id="CP095061">
    <property type="protein sequence ID" value="UOQ64317.1"/>
    <property type="molecule type" value="Genomic_DNA"/>
</dbReference>
<accession>A0ABY4G0C2</accession>
<evidence type="ECO:0000313" key="2">
    <source>
        <dbReference type="Proteomes" id="UP000830401"/>
    </source>
</evidence>